<evidence type="ECO:0008006" key="3">
    <source>
        <dbReference type="Google" id="ProtNLM"/>
    </source>
</evidence>
<reference evidence="1 2" key="1">
    <citation type="submission" date="2018-07" db="EMBL/GenBank/DDBJ databases">
        <title>Bacillus sp. YLB-04 draft genome sequence.</title>
        <authorList>
            <person name="Yu L."/>
            <person name="Tang X."/>
        </authorList>
    </citation>
    <scope>NUCLEOTIDE SEQUENCE [LARGE SCALE GENOMIC DNA]</scope>
    <source>
        <strain evidence="1 2">YLB-04</strain>
    </source>
</reference>
<evidence type="ECO:0000313" key="2">
    <source>
        <dbReference type="Proteomes" id="UP000257144"/>
    </source>
</evidence>
<dbReference type="Pfam" id="PF14375">
    <property type="entry name" value="Cys_rich_CWC"/>
    <property type="match status" value="1"/>
</dbReference>
<keyword evidence="2" id="KW-1185">Reference proteome</keyword>
<accession>A0A3D8GU95</accession>
<proteinExistence type="predicted"/>
<organism evidence="1 2">
    <name type="scientific">Neobacillus piezotolerans</name>
    <dbReference type="NCBI Taxonomy" id="2259171"/>
    <lineage>
        <taxon>Bacteria</taxon>
        <taxon>Bacillati</taxon>
        <taxon>Bacillota</taxon>
        <taxon>Bacilli</taxon>
        <taxon>Bacillales</taxon>
        <taxon>Bacillaceae</taxon>
        <taxon>Neobacillus</taxon>
    </lineage>
</organism>
<dbReference type="RefSeq" id="WP_115451462.1">
    <property type="nucleotide sequence ID" value="NZ_QNQT01000002.1"/>
</dbReference>
<dbReference type="EMBL" id="QNQT01000002">
    <property type="protein sequence ID" value="RDU37791.1"/>
    <property type="molecule type" value="Genomic_DNA"/>
</dbReference>
<dbReference type="OrthoDB" id="5625686at2"/>
<protein>
    <recommendedName>
        <fullName evidence="3">Cysteine-rich CWC family protein</fullName>
    </recommendedName>
</protein>
<gene>
    <name evidence="1" type="ORF">DRW41_08190</name>
</gene>
<dbReference type="AlphaFoldDB" id="A0A3D8GU95"/>
<dbReference type="InterPro" id="IPR032720">
    <property type="entry name" value="Cys_rich_CWC"/>
</dbReference>
<dbReference type="Proteomes" id="UP000257144">
    <property type="component" value="Unassembled WGS sequence"/>
</dbReference>
<name>A0A3D8GU95_9BACI</name>
<sequence length="64" mass="7226">MAGNICPLCGEENGCMSGKNEACWCTHEEFPNDIFEVIPTEFLHKVCICRKCLLKFKEEMAAGR</sequence>
<comment type="caution">
    <text evidence="1">The sequence shown here is derived from an EMBL/GenBank/DDBJ whole genome shotgun (WGS) entry which is preliminary data.</text>
</comment>
<evidence type="ECO:0000313" key="1">
    <source>
        <dbReference type="EMBL" id="RDU37791.1"/>
    </source>
</evidence>